<evidence type="ECO:0000256" key="2">
    <source>
        <dbReference type="ARBA" id="ARBA00022512"/>
    </source>
</evidence>
<evidence type="ECO:0000256" key="4">
    <source>
        <dbReference type="ARBA" id="ARBA00022729"/>
    </source>
</evidence>
<evidence type="ECO:0000256" key="8">
    <source>
        <dbReference type="SAM" id="SignalP"/>
    </source>
</evidence>
<keyword evidence="11" id="KW-1185">Reference proteome</keyword>
<dbReference type="EMBL" id="LT906453">
    <property type="protein sequence ID" value="SNV21666.1"/>
    <property type="molecule type" value="Genomic_DNA"/>
</dbReference>
<feature type="compositionally biased region" description="Low complexity" evidence="6">
    <location>
        <begin position="370"/>
        <end position="382"/>
    </location>
</feature>
<feature type="chain" id="PRO_5011314590" description="SDR-like Ig domain-containing protein" evidence="8">
    <location>
        <begin position="37"/>
        <end position="466"/>
    </location>
</feature>
<evidence type="ECO:0000256" key="5">
    <source>
        <dbReference type="ARBA" id="ARBA00023088"/>
    </source>
</evidence>
<dbReference type="Gene3D" id="2.60.40.1280">
    <property type="match status" value="1"/>
</dbReference>
<name>A0A239VIF8_9MICO</name>
<comment type="subcellular location">
    <subcellularLocation>
        <location evidence="1">Secreted</location>
        <location evidence="1">Cell wall</location>
        <topology evidence="1">Peptidoglycan-anchor</topology>
    </subcellularLocation>
</comment>
<keyword evidence="7" id="KW-0472">Membrane</keyword>
<protein>
    <recommendedName>
        <fullName evidence="9">SDR-like Ig domain-containing protein</fullName>
    </recommendedName>
</protein>
<evidence type="ECO:0000256" key="6">
    <source>
        <dbReference type="SAM" id="MobiDB-lite"/>
    </source>
</evidence>
<sequence>MISRALSPRFPFFLLAGAVGASVFAASVMFQGAAYAAVIDDAVKRIEVVESSASPGSGVTVVVDWAVPDGARHGDTFTLTLPTMLVADVLDDVHRDVKAPDGAVVARYEVHGQTVNFTMTEFADEYVGVHGTARFGVRLSRSVEPGSNSALVFLVNGVAFSHQDEIVAVAPPVKDDYSGAATKWQTWKAVGEDKRGRIQWGITGPRVPHGMVTASYRIVDEAGPGKAIDCSSLTLWSGSANEAGVLKDARWVPVNLYAKSCDEKSASAVVTPDASLFGRVLMLMGGSRVTDRTLSAYRNSGYVSVWDTAPLRVSDTLLVEATGEGTGTPAAVPSVTITNPAIPPAVTVTVPPTPPTVTVTPIDPNPQERPSTPSTGPTTGAPVKPIQNPQASVTPSLPSSSTSKPTVISVVNRGVSQTDASPSRIETGQPGDGPNVPMLAAGGVLVASSVGVLAAALRSMVRRRRI</sequence>
<dbReference type="InterPro" id="IPR008966">
    <property type="entry name" value="Adhesion_dom_sf"/>
</dbReference>
<accession>A0A239VIF8</accession>
<keyword evidence="3" id="KW-0964">Secreted</keyword>
<evidence type="ECO:0000313" key="10">
    <source>
        <dbReference type="EMBL" id="SNV21666.1"/>
    </source>
</evidence>
<evidence type="ECO:0000256" key="3">
    <source>
        <dbReference type="ARBA" id="ARBA00022525"/>
    </source>
</evidence>
<feature type="region of interest" description="Disordered" evidence="6">
    <location>
        <begin position="346"/>
        <end position="433"/>
    </location>
</feature>
<dbReference type="GO" id="GO:0007155">
    <property type="term" value="P:cell adhesion"/>
    <property type="evidence" value="ECO:0007669"/>
    <property type="project" value="InterPro"/>
</dbReference>
<feature type="domain" description="SDR-like Ig" evidence="9">
    <location>
        <begin position="59"/>
        <end position="146"/>
    </location>
</feature>
<reference evidence="10 11" key="1">
    <citation type="submission" date="2017-06" db="EMBL/GenBank/DDBJ databases">
        <authorList>
            <consortium name="Pathogen Informatics"/>
        </authorList>
    </citation>
    <scope>NUCLEOTIDE SEQUENCE [LARGE SCALE GENOMIC DNA]</scope>
    <source>
        <strain evidence="10 11">NCTC13039</strain>
    </source>
</reference>
<organism evidence="10 11">
    <name type="scientific">Dermatophilus congolensis</name>
    <dbReference type="NCBI Taxonomy" id="1863"/>
    <lineage>
        <taxon>Bacteria</taxon>
        <taxon>Bacillati</taxon>
        <taxon>Actinomycetota</taxon>
        <taxon>Actinomycetes</taxon>
        <taxon>Micrococcales</taxon>
        <taxon>Dermatophilaceae</taxon>
        <taxon>Dermatophilus</taxon>
    </lineage>
</organism>
<dbReference type="STRING" id="1121387.GCA_000429885_02002"/>
<keyword evidence="4 8" id="KW-0732">Signal</keyword>
<keyword evidence="5" id="KW-0572">Peptidoglycan-anchor</keyword>
<feature type="compositionally biased region" description="Polar residues" evidence="6">
    <location>
        <begin position="414"/>
        <end position="426"/>
    </location>
</feature>
<feature type="signal peptide" evidence="8">
    <location>
        <begin position="1"/>
        <end position="36"/>
    </location>
</feature>
<feature type="compositionally biased region" description="Low complexity" evidence="6">
    <location>
        <begin position="392"/>
        <end position="406"/>
    </location>
</feature>
<feature type="transmembrane region" description="Helical" evidence="7">
    <location>
        <begin position="436"/>
        <end position="457"/>
    </location>
</feature>
<evidence type="ECO:0000313" key="11">
    <source>
        <dbReference type="Proteomes" id="UP000242637"/>
    </source>
</evidence>
<dbReference type="KEGG" id="dco:SAMEA4475696_1309"/>
<dbReference type="AlphaFoldDB" id="A0A239VIF8"/>
<dbReference type="Proteomes" id="UP000242637">
    <property type="component" value="Chromosome 1"/>
</dbReference>
<keyword evidence="7" id="KW-1133">Transmembrane helix</keyword>
<dbReference type="SUPFAM" id="SSF49401">
    <property type="entry name" value="Bacterial adhesins"/>
    <property type="match status" value="1"/>
</dbReference>
<evidence type="ECO:0000256" key="7">
    <source>
        <dbReference type="SAM" id="Phobius"/>
    </source>
</evidence>
<gene>
    <name evidence="10" type="ORF">SAMEA4475696_01309</name>
</gene>
<keyword evidence="2" id="KW-0134">Cell wall</keyword>
<proteinExistence type="predicted"/>
<feature type="compositionally biased region" description="Low complexity" evidence="6">
    <location>
        <begin position="346"/>
        <end position="362"/>
    </location>
</feature>
<evidence type="ECO:0000259" key="9">
    <source>
        <dbReference type="Pfam" id="PF17961"/>
    </source>
</evidence>
<evidence type="ECO:0000256" key="1">
    <source>
        <dbReference type="ARBA" id="ARBA00004168"/>
    </source>
</evidence>
<dbReference type="Pfam" id="PF17961">
    <property type="entry name" value="Big_8"/>
    <property type="match status" value="1"/>
</dbReference>
<dbReference type="InterPro" id="IPR011252">
    <property type="entry name" value="Fibrogen-bd_dom1"/>
</dbReference>
<keyword evidence="7" id="KW-0812">Transmembrane</keyword>
<dbReference type="InterPro" id="IPR041171">
    <property type="entry name" value="SDR_Ig"/>
</dbReference>